<dbReference type="GO" id="GO:0016757">
    <property type="term" value="F:glycosyltransferase activity"/>
    <property type="evidence" value="ECO:0007669"/>
    <property type="project" value="InterPro"/>
</dbReference>
<sequence length="319" mass="35721">MNPVKELRFLLWLNRWMDKVSPDVVHSFTIKSAIYGSLIARTTKVSARVNAVAGLGYIFTSQHIRARLLRPVVRNLMRVALTGRNSRLILQNPDDVNVFKKASIVKPDHIRLIMSSGVDCERFKCVDRSQRHGQPVRVLMTARLLWDKGVAEFVGAARMLKAQLGEQIEFVLAGSPDPGNPASVTEEEVKSWVAEGIVTWLGHVDNFHMPELMSSADIFVLPSYYGEGLPRTLIEAGACGLPLVTTDIPGCREAVNRPGENGIIVSIRDEKSLADAILLLHQDRDLRERLGKAALEHVQRNFDEKIVLSRTIEVYRELI</sequence>
<organism evidence="3 4">
    <name type="scientific">Aquitalea magnusonii</name>
    <dbReference type="NCBI Taxonomy" id="332411"/>
    <lineage>
        <taxon>Bacteria</taxon>
        <taxon>Pseudomonadati</taxon>
        <taxon>Pseudomonadota</taxon>
        <taxon>Betaproteobacteria</taxon>
        <taxon>Neisseriales</taxon>
        <taxon>Chromobacteriaceae</taxon>
        <taxon>Aquitalea</taxon>
    </lineage>
</organism>
<protein>
    <submittedName>
        <fullName evidence="3">Glycosyltransferase involved in cell wall biosynthesis</fullName>
    </submittedName>
</protein>
<dbReference type="CDD" id="cd03808">
    <property type="entry name" value="GT4_CapM-like"/>
    <property type="match status" value="1"/>
</dbReference>
<dbReference type="PANTHER" id="PTHR12526:SF638">
    <property type="entry name" value="SPORE COAT PROTEIN SA"/>
    <property type="match status" value="1"/>
</dbReference>
<dbReference type="Pfam" id="PF13477">
    <property type="entry name" value="Glyco_trans_4_2"/>
    <property type="match status" value="1"/>
</dbReference>
<dbReference type="AlphaFoldDB" id="A0A318J2M0"/>
<accession>A0A318J2M0</accession>
<dbReference type="Pfam" id="PF00534">
    <property type="entry name" value="Glycos_transf_1"/>
    <property type="match status" value="1"/>
</dbReference>
<dbReference type="SUPFAM" id="SSF53756">
    <property type="entry name" value="UDP-Glycosyltransferase/glycogen phosphorylase"/>
    <property type="match status" value="1"/>
</dbReference>
<dbReference type="InterPro" id="IPR001296">
    <property type="entry name" value="Glyco_trans_1"/>
</dbReference>
<comment type="caution">
    <text evidence="3">The sequence shown here is derived from an EMBL/GenBank/DDBJ whole genome shotgun (WGS) entry which is preliminary data.</text>
</comment>
<evidence type="ECO:0000259" key="2">
    <source>
        <dbReference type="Pfam" id="PF13477"/>
    </source>
</evidence>
<feature type="domain" description="Glycosyl transferase family 1" evidence="1">
    <location>
        <begin position="133"/>
        <end position="295"/>
    </location>
</feature>
<dbReference type="PANTHER" id="PTHR12526">
    <property type="entry name" value="GLYCOSYLTRANSFERASE"/>
    <property type="match status" value="1"/>
</dbReference>
<dbReference type="InterPro" id="IPR028098">
    <property type="entry name" value="Glyco_trans_4-like_N"/>
</dbReference>
<reference evidence="3 4" key="1">
    <citation type="submission" date="2018-05" db="EMBL/GenBank/DDBJ databases">
        <title>Genomic Encyclopedia of Type Strains, Phase IV (KMG-IV): sequencing the most valuable type-strain genomes for metagenomic binning, comparative biology and taxonomic classification.</title>
        <authorList>
            <person name="Goeker M."/>
        </authorList>
    </citation>
    <scope>NUCLEOTIDE SEQUENCE [LARGE SCALE GENOMIC DNA]</scope>
    <source>
        <strain evidence="3 4">DSM 25134</strain>
    </source>
</reference>
<proteinExistence type="predicted"/>
<keyword evidence="3" id="KW-0808">Transferase</keyword>
<evidence type="ECO:0000313" key="3">
    <source>
        <dbReference type="EMBL" id="PXX42802.1"/>
    </source>
</evidence>
<evidence type="ECO:0000259" key="1">
    <source>
        <dbReference type="Pfam" id="PF00534"/>
    </source>
</evidence>
<feature type="domain" description="Glycosyltransferase subfamily 4-like N-terminal" evidence="2">
    <location>
        <begin position="3"/>
        <end position="82"/>
    </location>
</feature>
<evidence type="ECO:0000313" key="4">
    <source>
        <dbReference type="Proteomes" id="UP000248395"/>
    </source>
</evidence>
<dbReference type="Gene3D" id="3.40.50.2000">
    <property type="entry name" value="Glycogen Phosphorylase B"/>
    <property type="match status" value="2"/>
</dbReference>
<dbReference type="Proteomes" id="UP000248395">
    <property type="component" value="Unassembled WGS sequence"/>
</dbReference>
<keyword evidence="4" id="KW-1185">Reference proteome</keyword>
<name>A0A318J2M0_9NEIS</name>
<dbReference type="EMBL" id="QJKC01000017">
    <property type="protein sequence ID" value="PXX42802.1"/>
    <property type="molecule type" value="Genomic_DNA"/>
</dbReference>
<gene>
    <name evidence="3" type="ORF">DFR38_1179</name>
</gene>